<evidence type="ECO:0000256" key="3">
    <source>
        <dbReference type="ARBA" id="ARBA00022989"/>
    </source>
</evidence>
<keyword evidence="3 8" id="KW-1133">Transmembrane helix</keyword>
<dbReference type="Gene3D" id="1.10.287.1490">
    <property type="match status" value="1"/>
</dbReference>
<evidence type="ECO:0008006" key="10">
    <source>
        <dbReference type="Google" id="ProtNLM"/>
    </source>
</evidence>
<dbReference type="GO" id="GO:0031985">
    <property type="term" value="C:Golgi cisterna"/>
    <property type="evidence" value="ECO:0007669"/>
    <property type="project" value="TreeGrafter"/>
</dbReference>
<protein>
    <recommendedName>
        <fullName evidence="10">Golgin-84</fullName>
    </recommendedName>
</protein>
<feature type="compositionally biased region" description="Acidic residues" evidence="7">
    <location>
        <begin position="25"/>
        <end position="39"/>
    </location>
</feature>
<feature type="region of interest" description="Disordered" evidence="7">
    <location>
        <begin position="20"/>
        <end position="301"/>
    </location>
</feature>
<evidence type="ECO:0000313" key="9">
    <source>
        <dbReference type="EMBL" id="CAE0407685.1"/>
    </source>
</evidence>
<proteinExistence type="predicted"/>
<feature type="compositionally biased region" description="Low complexity" evidence="7">
    <location>
        <begin position="209"/>
        <end position="221"/>
    </location>
</feature>
<dbReference type="PANTHER" id="PTHR13815">
    <property type="entry name" value="GOLGIN-84"/>
    <property type="match status" value="1"/>
</dbReference>
<organism evidence="9">
    <name type="scientific">Amphora coffeiformis</name>
    <dbReference type="NCBI Taxonomy" id="265554"/>
    <lineage>
        <taxon>Eukaryota</taxon>
        <taxon>Sar</taxon>
        <taxon>Stramenopiles</taxon>
        <taxon>Ochrophyta</taxon>
        <taxon>Bacillariophyta</taxon>
        <taxon>Bacillariophyceae</taxon>
        <taxon>Bacillariophycidae</taxon>
        <taxon>Thalassiophysales</taxon>
        <taxon>Catenulaceae</taxon>
        <taxon>Amphora</taxon>
    </lineage>
</organism>
<dbReference type="GO" id="GO:0000301">
    <property type="term" value="P:retrograde transport, vesicle recycling within Golgi"/>
    <property type="evidence" value="ECO:0007669"/>
    <property type="project" value="TreeGrafter"/>
</dbReference>
<keyword evidence="5" id="KW-0175">Coiled coil</keyword>
<keyword evidence="6 8" id="KW-0472">Membrane</keyword>
<feature type="region of interest" description="Disordered" evidence="7">
    <location>
        <begin position="335"/>
        <end position="357"/>
    </location>
</feature>
<feature type="compositionally biased region" description="Basic and acidic residues" evidence="7">
    <location>
        <begin position="291"/>
        <end position="301"/>
    </location>
</feature>
<feature type="compositionally biased region" description="Polar residues" evidence="7">
    <location>
        <begin position="159"/>
        <end position="173"/>
    </location>
</feature>
<gene>
    <name evidence="9" type="ORF">ACOF00016_LOCUS5488</name>
</gene>
<dbReference type="GO" id="GO:0007030">
    <property type="term" value="P:Golgi organization"/>
    <property type="evidence" value="ECO:0007669"/>
    <property type="project" value="InterPro"/>
</dbReference>
<feature type="region of interest" description="Disordered" evidence="7">
    <location>
        <begin position="653"/>
        <end position="686"/>
    </location>
</feature>
<feature type="compositionally biased region" description="Polar residues" evidence="7">
    <location>
        <begin position="514"/>
        <end position="525"/>
    </location>
</feature>
<feature type="region of interest" description="Disordered" evidence="7">
    <location>
        <begin position="591"/>
        <end position="614"/>
    </location>
</feature>
<evidence type="ECO:0000256" key="7">
    <source>
        <dbReference type="SAM" id="MobiDB-lite"/>
    </source>
</evidence>
<feature type="compositionally biased region" description="Low complexity" evidence="7">
    <location>
        <begin position="264"/>
        <end position="290"/>
    </location>
</feature>
<keyword evidence="2 8" id="KW-0812">Transmembrane</keyword>
<name>A0A7S3L115_9STRA</name>
<feature type="compositionally biased region" description="Polar residues" evidence="7">
    <location>
        <begin position="130"/>
        <end position="149"/>
    </location>
</feature>
<evidence type="ECO:0000256" key="5">
    <source>
        <dbReference type="ARBA" id="ARBA00023054"/>
    </source>
</evidence>
<feature type="region of interest" description="Disordered" evidence="7">
    <location>
        <begin position="505"/>
        <end position="530"/>
    </location>
</feature>
<dbReference type="PANTHER" id="PTHR13815:SF7">
    <property type="entry name" value="GOLGIN SUBFAMILY A MEMBER 5"/>
    <property type="match status" value="1"/>
</dbReference>
<accession>A0A7S3L115</accession>
<evidence type="ECO:0000256" key="1">
    <source>
        <dbReference type="ARBA" id="ARBA00004194"/>
    </source>
</evidence>
<sequence>MSNWLKNVGTFLERLDDQAERVAEENDEANLPDDDDDDAGVASILAARGLSETLQDNNNNNVEEEGTGNDVDPFHENTVDQISSDENTKDVFGPEETIPEPSPPHSSSAAMDDEATGGGREGWEEDNLSEHITFTENTETSDVPESTTRMAEIAKEANDASQSPEQVAVSSENEPPLPPSISDTEEEVGGNPENTTPAVEMQANGSDIAAVPKSPVSAPAPVEEKLPSQTDTAAPSTAEAKLPTFLPAASAPILQGRPYRSTSAAAAAPPHKAPPTANKKSPTPPTTAANTHHDQQKQQKEIRTLRRSIVSLNTQLEAAEKELHAQREELERAAERMEKDRMRAKEEREKERTRHANELKSIQQQNEVALKEAKARADKQIEQIREQLREVEDKRMQEGGDWNKELVDAIQREKEMAEKFRCVEEEKNTLLNQITILQNQQESLGSRLESLSQTADNAMEREREADQRLDEALTLHAKQISQRQAREAELERTIAELGQALVQARSRTPAKAESGSSEATSSRLQSAEHEIESLRNQLQYESQRANSLQVELEDLSNERAQDATVSHKQQRQYEREIADLKNKVSTLDAELRDFKEDPESGKKPGGVSKDDQENFRQIKQLSEEVLRQREKITNSSSEISALKSRLKAATDRANKAESALESAQSQDIETAPGGMRRRKRGRSPKPETIRAALHLDSLAHSDSTERIGKALDGIDAFLVQSTKILRHQPLARLLFILYLVMIHVWTFFLIFVHAHGYETVHGDFGGGQGIPHGPHALMNNPGLPVNQAAEVQQAEQHN</sequence>
<dbReference type="InterPro" id="IPR019177">
    <property type="entry name" value="Golgin_subfamily_A_member_5"/>
</dbReference>
<evidence type="ECO:0000256" key="8">
    <source>
        <dbReference type="SAM" id="Phobius"/>
    </source>
</evidence>
<evidence type="ECO:0000256" key="2">
    <source>
        <dbReference type="ARBA" id="ARBA00022692"/>
    </source>
</evidence>
<dbReference type="GO" id="GO:0000139">
    <property type="term" value="C:Golgi membrane"/>
    <property type="evidence" value="ECO:0007669"/>
    <property type="project" value="UniProtKB-SubCell"/>
</dbReference>
<dbReference type="AlphaFoldDB" id="A0A7S3L115"/>
<evidence type="ECO:0000256" key="6">
    <source>
        <dbReference type="ARBA" id="ARBA00023136"/>
    </source>
</evidence>
<dbReference type="EMBL" id="HBIM01006449">
    <property type="protein sequence ID" value="CAE0407685.1"/>
    <property type="molecule type" value="Transcribed_RNA"/>
</dbReference>
<keyword evidence="4" id="KW-0333">Golgi apparatus</keyword>
<reference evidence="9" key="1">
    <citation type="submission" date="2021-01" db="EMBL/GenBank/DDBJ databases">
        <authorList>
            <person name="Corre E."/>
            <person name="Pelletier E."/>
            <person name="Niang G."/>
            <person name="Scheremetjew M."/>
            <person name="Finn R."/>
            <person name="Kale V."/>
            <person name="Holt S."/>
            <person name="Cochrane G."/>
            <person name="Meng A."/>
            <person name="Brown T."/>
            <person name="Cohen L."/>
        </authorList>
    </citation>
    <scope>NUCLEOTIDE SEQUENCE</scope>
    <source>
        <strain evidence="9">CCMP127</strain>
    </source>
</reference>
<feature type="transmembrane region" description="Helical" evidence="8">
    <location>
        <begin position="730"/>
        <end position="752"/>
    </location>
</feature>
<evidence type="ECO:0000256" key="4">
    <source>
        <dbReference type="ARBA" id="ARBA00023034"/>
    </source>
</evidence>
<comment type="subcellular location">
    <subcellularLocation>
        <location evidence="1">Golgi apparatus membrane</location>
        <topology evidence="1">Single-pass membrane protein</topology>
    </subcellularLocation>
</comment>